<evidence type="ECO:0000313" key="2">
    <source>
        <dbReference type="Proteomes" id="UP001143910"/>
    </source>
</evidence>
<accession>A0ACC1N2C6</accession>
<dbReference type="Proteomes" id="UP001143910">
    <property type="component" value="Unassembled WGS sequence"/>
</dbReference>
<organism evidence="1 2">
    <name type="scientific">Zarea fungicola</name>
    <dbReference type="NCBI Taxonomy" id="93591"/>
    <lineage>
        <taxon>Eukaryota</taxon>
        <taxon>Fungi</taxon>
        <taxon>Dikarya</taxon>
        <taxon>Ascomycota</taxon>
        <taxon>Pezizomycotina</taxon>
        <taxon>Sordariomycetes</taxon>
        <taxon>Hypocreomycetidae</taxon>
        <taxon>Hypocreales</taxon>
        <taxon>Cordycipitaceae</taxon>
        <taxon>Zarea</taxon>
    </lineage>
</organism>
<dbReference type="EMBL" id="JANJQO010001007">
    <property type="protein sequence ID" value="KAJ2973225.1"/>
    <property type="molecule type" value="Genomic_DNA"/>
</dbReference>
<comment type="caution">
    <text evidence="1">The sequence shown here is derived from an EMBL/GenBank/DDBJ whole genome shotgun (WGS) entry which is preliminary data.</text>
</comment>
<proteinExistence type="predicted"/>
<reference evidence="1" key="1">
    <citation type="submission" date="2022-08" db="EMBL/GenBank/DDBJ databases">
        <title>Genome Sequence of Lecanicillium fungicola.</title>
        <authorList>
            <person name="Buettner E."/>
        </authorList>
    </citation>
    <scope>NUCLEOTIDE SEQUENCE</scope>
    <source>
        <strain evidence="1">Babe33</strain>
    </source>
</reference>
<name>A0ACC1N2C6_9HYPO</name>
<protein>
    <submittedName>
        <fullName evidence="1">Uncharacterized protein</fullName>
    </submittedName>
</protein>
<sequence length="249" mass="28029">MAALRELSRTLAQTDKPGPSNDEPEQIFVNLSPGSPQDLDEITRGGHNVIFCTRQWSPAHMEVLQDRPSVCCMSGSQLQGPLVGNELNSRIKEVSVILTQCVILDTFLDDVFRVLVPGGRFVLEWVSPCEPCDGTWDDPWSKCEKACLVFVESNIRFLYIPPGNTDILREKIQKAGFKLSIASWDLREQSNLSQFNHTAYYDHTACSRMLRSNNTAEEAKLILEGMEKKLPEITFQLQVSFPLKCKAAH</sequence>
<gene>
    <name evidence="1" type="ORF">NQ176_g6729</name>
</gene>
<keyword evidence="2" id="KW-1185">Reference proteome</keyword>
<evidence type="ECO:0000313" key="1">
    <source>
        <dbReference type="EMBL" id="KAJ2973225.1"/>
    </source>
</evidence>